<comment type="subcellular location">
    <subcellularLocation>
        <location evidence="1">Cell membrane</location>
        <topology evidence="1">Multi-pass membrane protein</topology>
    </subcellularLocation>
</comment>
<dbReference type="InterPro" id="IPR051449">
    <property type="entry name" value="ABC-2_transporter_component"/>
</dbReference>
<dbReference type="PROSITE" id="PS51012">
    <property type="entry name" value="ABC_TM2"/>
    <property type="match status" value="1"/>
</dbReference>
<keyword evidence="5 8" id="KW-0812">Transmembrane</keyword>
<evidence type="ECO:0000313" key="11">
    <source>
        <dbReference type="Proteomes" id="UP000280960"/>
    </source>
</evidence>
<feature type="transmembrane region" description="Helical" evidence="8">
    <location>
        <begin position="291"/>
        <end position="313"/>
    </location>
</feature>
<dbReference type="GO" id="GO:0005886">
    <property type="term" value="C:plasma membrane"/>
    <property type="evidence" value="ECO:0007669"/>
    <property type="project" value="UniProtKB-SubCell"/>
</dbReference>
<dbReference type="Pfam" id="PF12698">
    <property type="entry name" value="ABC2_membrane_3"/>
    <property type="match status" value="1"/>
</dbReference>
<name>A0A3G2R3Z6_9FIRM</name>
<feature type="transmembrane region" description="Helical" evidence="8">
    <location>
        <begin position="325"/>
        <end position="348"/>
    </location>
</feature>
<feature type="transmembrane region" description="Helical" evidence="8">
    <location>
        <begin position="248"/>
        <end position="270"/>
    </location>
</feature>
<dbReference type="Gene3D" id="3.40.1710.10">
    <property type="entry name" value="abc type-2 transporter like domain"/>
    <property type="match status" value="1"/>
</dbReference>
<dbReference type="InterPro" id="IPR047817">
    <property type="entry name" value="ABC2_TM_bact-type"/>
</dbReference>
<evidence type="ECO:0000256" key="7">
    <source>
        <dbReference type="ARBA" id="ARBA00023136"/>
    </source>
</evidence>
<organism evidence="10 11">
    <name type="scientific">Biomaibacter acetigenes</name>
    <dbReference type="NCBI Taxonomy" id="2316383"/>
    <lineage>
        <taxon>Bacteria</taxon>
        <taxon>Bacillati</taxon>
        <taxon>Bacillota</taxon>
        <taxon>Clostridia</taxon>
        <taxon>Thermosediminibacterales</taxon>
        <taxon>Tepidanaerobacteraceae</taxon>
        <taxon>Biomaibacter</taxon>
    </lineage>
</organism>
<dbReference type="PANTHER" id="PTHR30294">
    <property type="entry name" value="MEMBRANE COMPONENT OF ABC TRANSPORTER YHHJ-RELATED"/>
    <property type="match status" value="1"/>
</dbReference>
<evidence type="ECO:0000313" key="10">
    <source>
        <dbReference type="EMBL" id="AYO30055.1"/>
    </source>
</evidence>
<evidence type="ECO:0000256" key="3">
    <source>
        <dbReference type="ARBA" id="ARBA00022448"/>
    </source>
</evidence>
<evidence type="ECO:0000259" key="9">
    <source>
        <dbReference type="PROSITE" id="PS51012"/>
    </source>
</evidence>
<dbReference type="PANTHER" id="PTHR30294:SF29">
    <property type="entry name" value="MULTIDRUG ABC TRANSPORTER PERMEASE YBHS-RELATED"/>
    <property type="match status" value="1"/>
</dbReference>
<gene>
    <name evidence="10" type="ORF">D2962_05010</name>
</gene>
<dbReference type="RefSeq" id="WP_122014329.1">
    <property type="nucleotide sequence ID" value="NZ_CP033169.1"/>
</dbReference>
<feature type="transmembrane region" description="Helical" evidence="8">
    <location>
        <begin position="369"/>
        <end position="389"/>
    </location>
</feature>
<comment type="similarity">
    <text evidence="2">Belongs to the ABC-2 integral membrane protein family.</text>
</comment>
<evidence type="ECO:0000256" key="6">
    <source>
        <dbReference type="ARBA" id="ARBA00022989"/>
    </source>
</evidence>
<evidence type="ECO:0000256" key="8">
    <source>
        <dbReference type="SAM" id="Phobius"/>
    </source>
</evidence>
<keyword evidence="11" id="KW-1185">Reference proteome</keyword>
<keyword evidence="4" id="KW-1003">Cell membrane</keyword>
<evidence type="ECO:0000256" key="4">
    <source>
        <dbReference type="ARBA" id="ARBA00022475"/>
    </source>
</evidence>
<feature type="transmembrane region" description="Helical" evidence="8">
    <location>
        <begin position="20"/>
        <end position="42"/>
    </location>
</feature>
<accession>A0A3G2R3Z6</accession>
<evidence type="ECO:0000256" key="2">
    <source>
        <dbReference type="ARBA" id="ARBA00007783"/>
    </source>
</evidence>
<dbReference type="KEGG" id="bacg:D2962_05010"/>
<dbReference type="Proteomes" id="UP000280960">
    <property type="component" value="Chromosome"/>
</dbReference>
<feature type="domain" description="ABC transmembrane type-2" evidence="9">
    <location>
        <begin position="212"/>
        <end position="439"/>
    </location>
</feature>
<dbReference type="EMBL" id="CP033169">
    <property type="protein sequence ID" value="AYO30055.1"/>
    <property type="molecule type" value="Genomic_DNA"/>
</dbReference>
<dbReference type="InterPro" id="IPR013525">
    <property type="entry name" value="ABC2_TM"/>
</dbReference>
<feature type="transmembrane region" description="Helical" evidence="8">
    <location>
        <begin position="409"/>
        <end position="436"/>
    </location>
</feature>
<proteinExistence type="inferred from homology"/>
<dbReference type="GO" id="GO:0140359">
    <property type="term" value="F:ABC-type transporter activity"/>
    <property type="evidence" value="ECO:0007669"/>
    <property type="project" value="InterPro"/>
</dbReference>
<keyword evidence="3" id="KW-0813">Transport</keyword>
<keyword evidence="7 8" id="KW-0472">Membrane</keyword>
<evidence type="ECO:0000256" key="1">
    <source>
        <dbReference type="ARBA" id="ARBA00004651"/>
    </source>
</evidence>
<evidence type="ECO:0000256" key="5">
    <source>
        <dbReference type="ARBA" id="ARBA00022692"/>
    </source>
</evidence>
<reference evidence="10 11" key="1">
    <citation type="submission" date="2018-10" db="EMBL/GenBank/DDBJ databases">
        <authorList>
            <person name="Zhang X."/>
        </authorList>
    </citation>
    <scope>NUCLEOTIDE SEQUENCE [LARGE SCALE GENOMIC DNA]</scope>
    <source>
        <strain evidence="10 11">SK-G1</strain>
    </source>
</reference>
<dbReference type="AlphaFoldDB" id="A0A3G2R3Z6"/>
<protein>
    <submittedName>
        <fullName evidence="10">ABC transporter permease</fullName>
    </submittedName>
</protein>
<sequence>MLFQLVLKDFKRMIRDYKGLAIIILMPAVLVAVLGFSIGGIFSDEESFTPANIAIVDKDNSEQGYAEVEKFFHSPTISKNISADDILKLNKAIKDLDLKKILYQDVLESEKVKQVIRYKMMPEPDAMKLLKEGKLSAVIVIPEDFTYNMLFSLFTPFKNHTDIEIIKNPNKFSSGIVESILKAYSDALSAVVIAKDSYLEAAIWTDAGAKSYRNLENMAEKLYGQGIKDVNIKYMVEPGKKPISGFQYYSAGMATMFILFTAAFGGHFLIDEKKKYTYHRMLLAGITRNQMLVSRLISTSMITVVQITLLMLLSRVMFRASWGNIADFFAFTVVVAFATGGLAVMLSAMNLRANSEKFSEIMNMGVSQFLAFLGGNMFPLFGIPFLNSLSRFVPNGAALNGYLNLMKGYSFYEIGSNILTLIILGLLFSTLGFSVARGDAE</sequence>
<keyword evidence="6 8" id="KW-1133">Transmembrane helix</keyword>